<dbReference type="Gene3D" id="3.40.50.12580">
    <property type="match status" value="1"/>
</dbReference>
<organism evidence="1 2">
    <name type="scientific">Sphingobium yanoikuyae</name>
    <name type="common">Sphingomonas yanoikuyae</name>
    <dbReference type="NCBI Taxonomy" id="13690"/>
    <lineage>
        <taxon>Bacteria</taxon>
        <taxon>Pseudomonadati</taxon>
        <taxon>Pseudomonadota</taxon>
        <taxon>Alphaproteobacteria</taxon>
        <taxon>Sphingomonadales</taxon>
        <taxon>Sphingomonadaceae</taxon>
        <taxon>Sphingobium</taxon>
    </lineage>
</organism>
<comment type="caution">
    <text evidence="1">The sequence shown here is derived from an EMBL/GenBank/DDBJ whole genome shotgun (WGS) entry which is preliminary data.</text>
</comment>
<proteinExistence type="predicted"/>
<dbReference type="eggNOG" id="COG1887">
    <property type="taxonomic scope" value="Bacteria"/>
</dbReference>
<evidence type="ECO:0008006" key="3">
    <source>
        <dbReference type="Google" id="ProtNLM"/>
    </source>
</evidence>
<dbReference type="Proteomes" id="UP000028534">
    <property type="component" value="Unassembled WGS sequence"/>
</dbReference>
<dbReference type="SUPFAM" id="SSF53756">
    <property type="entry name" value="UDP-Glycosyltransferase/glycogen phosphorylase"/>
    <property type="match status" value="1"/>
</dbReference>
<protein>
    <recommendedName>
        <fullName evidence="3">Glycosyl transferase</fullName>
    </recommendedName>
</protein>
<dbReference type="InterPro" id="IPR043148">
    <property type="entry name" value="TagF_C"/>
</dbReference>
<dbReference type="STRING" id="13690.AX777_13865"/>
<gene>
    <name evidence="1" type="ORF">CP98_04865</name>
</gene>
<name>A0A084E8V0_SPHYA</name>
<dbReference type="EMBL" id="JGVR01000052">
    <property type="protein sequence ID" value="KEZ14392.1"/>
    <property type="molecule type" value="Genomic_DNA"/>
</dbReference>
<dbReference type="AlphaFoldDB" id="A0A084E8V0"/>
<evidence type="ECO:0000313" key="1">
    <source>
        <dbReference type="EMBL" id="KEZ14392.1"/>
    </source>
</evidence>
<evidence type="ECO:0000313" key="2">
    <source>
        <dbReference type="Proteomes" id="UP000028534"/>
    </source>
</evidence>
<accession>A0A084E8V0</accession>
<reference evidence="1 2" key="1">
    <citation type="submission" date="2014-03" db="EMBL/GenBank/DDBJ databases">
        <title>Genome sequence of Sphingobium yanoikuyae B1.</title>
        <authorList>
            <person name="Gan H.M."/>
            <person name="Gan H.Y."/>
            <person name="Savka M.A."/>
        </authorList>
    </citation>
    <scope>NUCLEOTIDE SEQUENCE [LARGE SCALE GENOMIC DNA]</scope>
    <source>
        <strain evidence="1 2">B1</strain>
    </source>
</reference>
<dbReference type="PATRIC" id="fig|13690.10.peg.5023"/>
<sequence length="405" mass="45545">MPRRQRPMRIGFLFNHDQIHQLAHSLPIAISLAAGGFAGEIIIATTNDRLAHEVRRLAGPLLGSRIQHVELGLTTRSERLVGMLGSMIPARKLLLYRDNLEFFRSLDMLVVAEKTSLLLKKRYGLDKLFMIHTRHGAGDRAIGFDKASAGFDHVLCSGEKIRRRLIAEAGIDPSTISIVGYPKFDLVRQAGRTQHFSRERPIILYNPHCSPHLSSWYKHGRQVLDHFVERDAQELIFAPHVMLFERPFVVTIDKLSVNRPGTIAKRFLHGDNIHIDLGSRASTDMSYTLIADVYLGDASSQVYEFLLRPRPCVFLNSHGIDWRGDPNFAHWRAGEVISDPKDLGPALARANGLHRDHYQAIQENLFADSFDLDGRPSSDRAAAVITQLADKRRGNVVGFSNFRAA</sequence>